<feature type="domain" description="ABC transporter" evidence="8">
    <location>
        <begin position="4"/>
        <end position="234"/>
    </location>
</feature>
<keyword evidence="5 9" id="KW-0067">ATP-binding</keyword>
<keyword evidence="9" id="KW-0436">Ligase</keyword>
<dbReference type="Gene3D" id="2.40.50.100">
    <property type="match status" value="1"/>
</dbReference>
<dbReference type="PROSITE" id="PS50893">
    <property type="entry name" value="ABC_TRANSPORTER_2"/>
    <property type="match status" value="1"/>
</dbReference>
<protein>
    <submittedName>
        <fullName evidence="9">ABC transporter ATP-binding protein</fullName>
    </submittedName>
</protein>
<dbReference type="GO" id="GO:0016874">
    <property type="term" value="F:ligase activity"/>
    <property type="evidence" value="ECO:0007669"/>
    <property type="project" value="UniProtKB-KW"/>
</dbReference>
<evidence type="ECO:0000256" key="6">
    <source>
        <dbReference type="ARBA" id="ARBA00022967"/>
    </source>
</evidence>
<dbReference type="PANTHER" id="PTHR43875">
    <property type="entry name" value="MALTODEXTRIN IMPORT ATP-BINDING PROTEIN MSMX"/>
    <property type="match status" value="1"/>
</dbReference>
<evidence type="ECO:0000256" key="3">
    <source>
        <dbReference type="ARBA" id="ARBA00022475"/>
    </source>
</evidence>
<keyword evidence="7" id="KW-0472">Membrane</keyword>
<dbReference type="EMBL" id="CP098747">
    <property type="protein sequence ID" value="USG61052.1"/>
    <property type="molecule type" value="Genomic_DNA"/>
</dbReference>
<dbReference type="SMART" id="SM00382">
    <property type="entry name" value="AAA"/>
    <property type="match status" value="1"/>
</dbReference>
<name>A0ABY4W578_9PROT</name>
<dbReference type="InterPro" id="IPR027417">
    <property type="entry name" value="P-loop_NTPase"/>
</dbReference>
<keyword evidence="10" id="KW-1185">Reference proteome</keyword>
<evidence type="ECO:0000256" key="1">
    <source>
        <dbReference type="ARBA" id="ARBA00005417"/>
    </source>
</evidence>
<dbReference type="PANTHER" id="PTHR43875:SF15">
    <property type="entry name" value="TREHALOSE IMPORT ATP-BINDING PROTEIN SUGC"/>
    <property type="match status" value="1"/>
</dbReference>
<keyword evidence="3" id="KW-1003">Cell membrane</keyword>
<dbReference type="InterPro" id="IPR012340">
    <property type="entry name" value="NA-bd_OB-fold"/>
</dbReference>
<comment type="similarity">
    <text evidence="1">Belongs to the ABC transporter superfamily.</text>
</comment>
<evidence type="ECO:0000256" key="4">
    <source>
        <dbReference type="ARBA" id="ARBA00022741"/>
    </source>
</evidence>
<evidence type="ECO:0000313" key="9">
    <source>
        <dbReference type="EMBL" id="USG61052.1"/>
    </source>
</evidence>
<keyword evidence="2" id="KW-0813">Transport</keyword>
<dbReference type="Pfam" id="PF00005">
    <property type="entry name" value="ABC_tran"/>
    <property type="match status" value="1"/>
</dbReference>
<organism evidence="9 10">
    <name type="scientific">Sneathiella marina</name>
    <dbReference type="NCBI Taxonomy" id="2950108"/>
    <lineage>
        <taxon>Bacteria</taxon>
        <taxon>Pseudomonadati</taxon>
        <taxon>Pseudomonadota</taxon>
        <taxon>Alphaproteobacteria</taxon>
        <taxon>Sneathiellales</taxon>
        <taxon>Sneathiellaceae</taxon>
        <taxon>Sneathiella</taxon>
    </lineage>
</organism>
<dbReference type="SUPFAM" id="SSF50331">
    <property type="entry name" value="MOP-like"/>
    <property type="match status" value="1"/>
</dbReference>
<dbReference type="Gene3D" id="3.40.50.300">
    <property type="entry name" value="P-loop containing nucleotide triphosphate hydrolases"/>
    <property type="match status" value="1"/>
</dbReference>
<keyword evidence="6" id="KW-1278">Translocase</keyword>
<dbReference type="SUPFAM" id="SSF52540">
    <property type="entry name" value="P-loop containing nucleoside triphosphate hydrolases"/>
    <property type="match status" value="1"/>
</dbReference>
<dbReference type="InterPro" id="IPR008995">
    <property type="entry name" value="Mo/tungstate-bd_C_term_dom"/>
</dbReference>
<evidence type="ECO:0000259" key="8">
    <source>
        <dbReference type="PROSITE" id="PS50893"/>
    </source>
</evidence>
<evidence type="ECO:0000256" key="5">
    <source>
        <dbReference type="ARBA" id="ARBA00022840"/>
    </source>
</evidence>
<evidence type="ECO:0000256" key="2">
    <source>
        <dbReference type="ARBA" id="ARBA00022448"/>
    </source>
</evidence>
<accession>A0ABY4W578</accession>
<dbReference type="InterPro" id="IPR003439">
    <property type="entry name" value="ABC_transporter-like_ATP-bd"/>
</dbReference>
<evidence type="ECO:0000313" key="10">
    <source>
        <dbReference type="Proteomes" id="UP001056291"/>
    </source>
</evidence>
<dbReference type="InterPro" id="IPR047641">
    <property type="entry name" value="ABC_transpr_MalK/UgpC-like"/>
</dbReference>
<dbReference type="InterPro" id="IPR003593">
    <property type="entry name" value="AAA+_ATPase"/>
</dbReference>
<dbReference type="GO" id="GO:0005524">
    <property type="term" value="F:ATP binding"/>
    <property type="evidence" value="ECO:0007669"/>
    <property type="project" value="UniProtKB-KW"/>
</dbReference>
<sequence length="367" mass="40578">MFSLKVTGLVKHFGDVKAVDGLDMEVKKGEFFALLGPSASGKTTSFRSICGIEKPDAGTVIMDGQDMTTASMRDRNVAMVFQTFALYPHLTIRDNLAFPLKQQGLDRGEITKRIDEIGELLRLSHTLDRKPGTASGGEQQRIAIGRALIRRPELLLLDEPLTNLDAKLRHDTRAEFKRLHRERGITIVYATPDELEALTMGQRIGVLKEGRMVQIGEPDHLYDFPDDAYVAGMVGSPRMNLINARKKGEGSGSTVEAPLGDFKKGQWKSEFEKFAHGDEFMFGIRPHDIVPVGSTQEFNGPTFEADIHLIEPLGDVIILDLVVNGARLKMVLPEEQAIGYDVGDQLKCGFDLATTHLFTKETGTAVR</sequence>
<reference evidence="9" key="1">
    <citation type="submission" date="2022-06" db="EMBL/GenBank/DDBJ databases">
        <title>Sneathiella actinostolidae sp. nov., isolated from a sea anemonein the Western Pacific Ocean.</title>
        <authorList>
            <person name="Wei M.J."/>
        </authorList>
    </citation>
    <scope>NUCLEOTIDE SEQUENCE</scope>
    <source>
        <strain evidence="9">PHK-P5</strain>
    </source>
</reference>
<dbReference type="Proteomes" id="UP001056291">
    <property type="component" value="Chromosome"/>
</dbReference>
<dbReference type="RefSeq" id="WP_251934039.1">
    <property type="nucleotide sequence ID" value="NZ_CP098747.1"/>
</dbReference>
<evidence type="ECO:0000256" key="7">
    <source>
        <dbReference type="ARBA" id="ARBA00023136"/>
    </source>
</evidence>
<keyword evidence="4" id="KW-0547">Nucleotide-binding</keyword>
<gene>
    <name evidence="9" type="ORF">NBZ79_18005</name>
</gene>
<proteinExistence type="inferred from homology"/>
<dbReference type="Gene3D" id="2.40.50.140">
    <property type="entry name" value="Nucleic acid-binding proteins"/>
    <property type="match status" value="1"/>
</dbReference>